<protein>
    <submittedName>
        <fullName evidence="4">Peptidoglycan hydrolase-like protein with peptidoglycan-binding domain</fullName>
    </submittedName>
</protein>
<dbReference type="Gene3D" id="1.10.101.10">
    <property type="entry name" value="PGBD-like superfamily/PGBD"/>
    <property type="match status" value="1"/>
</dbReference>
<organism evidence="4 5">
    <name type="scientific">Kitasatospora viridis</name>
    <dbReference type="NCBI Taxonomy" id="281105"/>
    <lineage>
        <taxon>Bacteria</taxon>
        <taxon>Bacillati</taxon>
        <taxon>Actinomycetota</taxon>
        <taxon>Actinomycetes</taxon>
        <taxon>Kitasatosporales</taxon>
        <taxon>Streptomycetaceae</taxon>
        <taxon>Kitasatospora</taxon>
    </lineage>
</organism>
<sequence>MQLLTRDQLGWPATAAADQPTTQGVKVHYEGGNVPTTLAGDHSQCIQLWKDIRVAHMSDPVQGWVDIAYNYGCCQHGWVFEGRGLRKETGANGNQPLNHADYAVCGLLGSEGMTQPTDAMLGALRDAIELLQANGAGPEIKGHRDGYATDCPGEPLYAWVQAGAPRPGGQPTPSPTPQPPASSAPAWPGRYLQQGMSGDDVRQWQAQMSHRGWTIGVDGIFGPQTDRVVRQFQDEKQLGTDGIIGPKTWSAAWTAPIT</sequence>
<dbReference type="InterPro" id="IPR002502">
    <property type="entry name" value="Amidase_domain"/>
</dbReference>
<dbReference type="InterPro" id="IPR002477">
    <property type="entry name" value="Peptidoglycan-bd-like"/>
</dbReference>
<dbReference type="GO" id="GO:0008270">
    <property type="term" value="F:zinc ion binding"/>
    <property type="evidence" value="ECO:0007669"/>
    <property type="project" value="InterPro"/>
</dbReference>
<dbReference type="Gene3D" id="3.40.80.10">
    <property type="entry name" value="Peptidoglycan recognition protein-like"/>
    <property type="match status" value="1"/>
</dbReference>
<dbReference type="AlphaFoldDB" id="A0A561S9X7"/>
<keyword evidence="5" id="KW-1185">Reference proteome</keyword>
<evidence type="ECO:0000256" key="2">
    <source>
        <dbReference type="SAM" id="MobiDB-lite"/>
    </source>
</evidence>
<keyword evidence="4" id="KW-0378">Hydrolase</keyword>
<evidence type="ECO:0000313" key="4">
    <source>
        <dbReference type="EMBL" id="TWF71676.1"/>
    </source>
</evidence>
<comment type="similarity">
    <text evidence="1">Belongs to the N-acetylmuramoyl-L-alanine amidase 2 family.</text>
</comment>
<dbReference type="SMART" id="SM00701">
    <property type="entry name" value="PGRP"/>
    <property type="match status" value="1"/>
</dbReference>
<name>A0A561S9X7_9ACTN</name>
<dbReference type="InterPro" id="IPR036366">
    <property type="entry name" value="PGBDSf"/>
</dbReference>
<dbReference type="EMBL" id="VIWT01000008">
    <property type="protein sequence ID" value="TWF71676.1"/>
    <property type="molecule type" value="Genomic_DNA"/>
</dbReference>
<feature type="region of interest" description="Disordered" evidence="2">
    <location>
        <begin position="160"/>
        <end position="199"/>
    </location>
</feature>
<dbReference type="InterPro" id="IPR036365">
    <property type="entry name" value="PGBD-like_sf"/>
</dbReference>
<evidence type="ECO:0000259" key="3">
    <source>
        <dbReference type="SMART" id="SM00701"/>
    </source>
</evidence>
<feature type="domain" description="Peptidoglycan recognition protein family" evidence="3">
    <location>
        <begin position="1"/>
        <end position="147"/>
    </location>
</feature>
<comment type="caution">
    <text evidence="4">The sequence shown here is derived from an EMBL/GenBank/DDBJ whole genome shotgun (WGS) entry which is preliminary data.</text>
</comment>
<dbReference type="Pfam" id="PF01471">
    <property type="entry name" value="PG_binding_1"/>
    <property type="match status" value="1"/>
</dbReference>
<proteinExistence type="inferred from homology"/>
<accession>A0A561S9X7</accession>
<dbReference type="GO" id="GO:0009253">
    <property type="term" value="P:peptidoglycan catabolic process"/>
    <property type="evidence" value="ECO:0007669"/>
    <property type="project" value="InterPro"/>
</dbReference>
<dbReference type="GO" id="GO:0008745">
    <property type="term" value="F:N-acetylmuramoyl-L-alanine amidase activity"/>
    <property type="evidence" value="ECO:0007669"/>
    <property type="project" value="InterPro"/>
</dbReference>
<dbReference type="RefSeq" id="WP_145911478.1">
    <property type="nucleotide sequence ID" value="NZ_BAAAMZ010000022.1"/>
</dbReference>
<dbReference type="InterPro" id="IPR006619">
    <property type="entry name" value="PGRP_domain_met/bac"/>
</dbReference>
<dbReference type="Proteomes" id="UP000317940">
    <property type="component" value="Unassembled WGS sequence"/>
</dbReference>
<dbReference type="SUPFAM" id="SSF47090">
    <property type="entry name" value="PGBD-like"/>
    <property type="match status" value="1"/>
</dbReference>
<evidence type="ECO:0000313" key="5">
    <source>
        <dbReference type="Proteomes" id="UP000317940"/>
    </source>
</evidence>
<dbReference type="PANTHER" id="PTHR11022:SF41">
    <property type="entry name" value="PEPTIDOGLYCAN-RECOGNITION PROTEIN LC-RELATED"/>
    <property type="match status" value="1"/>
</dbReference>
<dbReference type="InterPro" id="IPR015510">
    <property type="entry name" value="PGRP"/>
</dbReference>
<gene>
    <name evidence="4" type="ORF">FHX73_1847</name>
</gene>
<evidence type="ECO:0000256" key="1">
    <source>
        <dbReference type="ARBA" id="ARBA00007553"/>
    </source>
</evidence>
<dbReference type="CDD" id="cd06583">
    <property type="entry name" value="PGRP"/>
    <property type="match status" value="1"/>
</dbReference>
<dbReference type="OrthoDB" id="514320at2"/>
<dbReference type="SUPFAM" id="SSF55846">
    <property type="entry name" value="N-acetylmuramoyl-L-alanine amidase-like"/>
    <property type="match status" value="1"/>
</dbReference>
<dbReference type="PANTHER" id="PTHR11022">
    <property type="entry name" value="PEPTIDOGLYCAN RECOGNITION PROTEIN"/>
    <property type="match status" value="1"/>
</dbReference>
<dbReference type="InterPro" id="IPR036505">
    <property type="entry name" value="Amidase/PGRP_sf"/>
</dbReference>
<feature type="compositionally biased region" description="Pro residues" evidence="2">
    <location>
        <begin position="168"/>
        <end position="182"/>
    </location>
</feature>
<reference evidence="4 5" key="1">
    <citation type="submission" date="2019-06" db="EMBL/GenBank/DDBJ databases">
        <title>Sequencing the genomes of 1000 actinobacteria strains.</title>
        <authorList>
            <person name="Klenk H.-P."/>
        </authorList>
    </citation>
    <scope>NUCLEOTIDE SEQUENCE [LARGE SCALE GENOMIC DNA]</scope>
    <source>
        <strain evidence="4 5">DSM 44826</strain>
    </source>
</reference>